<proteinExistence type="predicted"/>
<dbReference type="Pfam" id="PF19637">
    <property type="entry name" value="DUF6140"/>
    <property type="match status" value="1"/>
</dbReference>
<evidence type="ECO:0000313" key="2">
    <source>
        <dbReference type="Proteomes" id="UP000698335"/>
    </source>
</evidence>
<name>A0A930VXB2_9ACTN</name>
<protein>
    <submittedName>
        <fullName evidence="1">Uncharacterized protein</fullName>
    </submittedName>
</protein>
<dbReference type="InterPro" id="IPR046138">
    <property type="entry name" value="DUF6140"/>
</dbReference>
<dbReference type="AlphaFoldDB" id="A0A930VXB2"/>
<organism evidence="1 2">
    <name type="scientific">Lancefieldella rimae</name>
    <dbReference type="NCBI Taxonomy" id="1383"/>
    <lineage>
        <taxon>Bacteria</taxon>
        <taxon>Bacillati</taxon>
        <taxon>Actinomycetota</taxon>
        <taxon>Coriobacteriia</taxon>
        <taxon>Coriobacteriales</taxon>
        <taxon>Atopobiaceae</taxon>
        <taxon>Lancefieldella</taxon>
    </lineage>
</organism>
<dbReference type="EMBL" id="JABZGW010000288">
    <property type="protein sequence ID" value="MBF4808276.1"/>
    <property type="molecule type" value="Genomic_DNA"/>
</dbReference>
<gene>
    <name evidence="1" type="ORF">HXK26_06225</name>
</gene>
<comment type="caution">
    <text evidence="1">The sequence shown here is derived from an EMBL/GenBank/DDBJ whole genome shotgun (WGS) entry which is preliminary data.</text>
</comment>
<reference evidence="1" key="1">
    <citation type="submission" date="2020-04" db="EMBL/GenBank/DDBJ databases">
        <title>Deep metagenomics examines the oral microbiome during advanced dental caries in children, revealing novel taxa and co-occurrences with host molecules.</title>
        <authorList>
            <person name="Baker J.L."/>
            <person name="Morton J.T."/>
            <person name="Dinis M."/>
            <person name="Alvarez R."/>
            <person name="Tran N.C."/>
            <person name="Knight R."/>
            <person name="Edlund A."/>
        </authorList>
    </citation>
    <scope>NUCLEOTIDE SEQUENCE</scope>
    <source>
        <strain evidence="1">JCVI_38_bin.5</strain>
    </source>
</reference>
<dbReference type="Proteomes" id="UP000698335">
    <property type="component" value="Unassembled WGS sequence"/>
</dbReference>
<evidence type="ECO:0000313" key="1">
    <source>
        <dbReference type="EMBL" id="MBF4808276.1"/>
    </source>
</evidence>
<sequence>MPRFIVTTKMRKNTNGVFIEPGMSVEIVTQSPSNPVITNGGTLVQERFLALYGVDLKRAGALNMMCLDVKQV</sequence>
<accession>A0A930VXB2</accession>